<accession>A0ABQ7QS51</accession>
<evidence type="ECO:0000256" key="1">
    <source>
        <dbReference type="SAM" id="MobiDB-lite"/>
    </source>
</evidence>
<evidence type="ECO:0000313" key="3">
    <source>
        <dbReference type="Proteomes" id="UP000823941"/>
    </source>
</evidence>
<proteinExistence type="predicted"/>
<comment type="caution">
    <text evidence="2">The sequence shown here is derived from an EMBL/GenBank/DDBJ whole genome shotgun (WGS) entry which is preliminary data.</text>
</comment>
<feature type="compositionally biased region" description="Basic and acidic residues" evidence="1">
    <location>
        <begin position="116"/>
        <end position="136"/>
    </location>
</feature>
<dbReference type="EMBL" id="JAHIBW010000009">
    <property type="protein sequence ID" value="KAG7307880.1"/>
    <property type="molecule type" value="Genomic_DNA"/>
</dbReference>
<name>A0ABQ7QS51_PLUXY</name>
<sequence>MTITNRLPANLFQSFRDHPSPINDVTIKVGEVGHLAAGLMQEGIFHRDDFRETGYHQRGNIGRFISKKVQDFLNYNNVSATEDGVAVTLVFSKEGQRGVTLPQGAKWPPLQPRPQELQEKYLHRETRIADDRDEGL</sequence>
<gene>
    <name evidence="2" type="ORF">JYU34_006490</name>
</gene>
<reference evidence="2 3" key="1">
    <citation type="submission" date="2021-06" db="EMBL/GenBank/DDBJ databases">
        <title>A haploid diamondback moth (Plutella xylostella L.) genome assembly resolves 31 chromosomes and identifies a diamide resistance mutation.</title>
        <authorList>
            <person name="Ward C.M."/>
            <person name="Perry K.D."/>
            <person name="Baker G."/>
            <person name="Powis K."/>
            <person name="Heckel D.G."/>
            <person name="Baxter S.W."/>
        </authorList>
    </citation>
    <scope>NUCLEOTIDE SEQUENCE [LARGE SCALE GENOMIC DNA]</scope>
    <source>
        <strain evidence="2 3">LV</strain>
        <tissue evidence="2">Single pupa</tissue>
    </source>
</reference>
<evidence type="ECO:0000313" key="2">
    <source>
        <dbReference type="EMBL" id="KAG7307880.1"/>
    </source>
</evidence>
<feature type="region of interest" description="Disordered" evidence="1">
    <location>
        <begin position="100"/>
        <end position="136"/>
    </location>
</feature>
<organism evidence="2 3">
    <name type="scientific">Plutella xylostella</name>
    <name type="common">Diamondback moth</name>
    <name type="synonym">Plutella maculipennis</name>
    <dbReference type="NCBI Taxonomy" id="51655"/>
    <lineage>
        <taxon>Eukaryota</taxon>
        <taxon>Metazoa</taxon>
        <taxon>Ecdysozoa</taxon>
        <taxon>Arthropoda</taxon>
        <taxon>Hexapoda</taxon>
        <taxon>Insecta</taxon>
        <taxon>Pterygota</taxon>
        <taxon>Neoptera</taxon>
        <taxon>Endopterygota</taxon>
        <taxon>Lepidoptera</taxon>
        <taxon>Glossata</taxon>
        <taxon>Ditrysia</taxon>
        <taxon>Yponomeutoidea</taxon>
        <taxon>Plutellidae</taxon>
        <taxon>Plutella</taxon>
    </lineage>
</organism>
<keyword evidence="3" id="KW-1185">Reference proteome</keyword>
<dbReference type="Proteomes" id="UP000823941">
    <property type="component" value="Chromosome 9"/>
</dbReference>
<protein>
    <submittedName>
        <fullName evidence="2">Uncharacterized protein</fullName>
    </submittedName>
</protein>